<dbReference type="InterPro" id="IPR006026">
    <property type="entry name" value="Peptidase_Metallo"/>
</dbReference>
<feature type="chain" id="PRO_5041766530" description="Metalloendopeptidase" evidence="7">
    <location>
        <begin position="37"/>
        <end position="454"/>
    </location>
</feature>
<dbReference type="PROSITE" id="PS51864">
    <property type="entry name" value="ASTACIN"/>
    <property type="match status" value="1"/>
</dbReference>
<dbReference type="InterPro" id="IPR034035">
    <property type="entry name" value="Astacin-like_dom"/>
</dbReference>
<gene>
    <name evidence="10" type="ORF">CTEN210_03763</name>
</gene>
<evidence type="ECO:0000256" key="5">
    <source>
        <dbReference type="ARBA" id="ARBA00023049"/>
    </source>
</evidence>
<keyword evidence="3 6" id="KW-0378">Hydrolase</keyword>
<keyword evidence="2 6" id="KW-0479">Metal-binding</keyword>
<feature type="binding site" evidence="6">
    <location>
        <position position="313"/>
    </location>
    <ligand>
        <name>Zn(2+)</name>
        <dbReference type="ChEBI" id="CHEBI:29105"/>
        <note>catalytic</note>
    </ligand>
</feature>
<evidence type="ECO:0000256" key="1">
    <source>
        <dbReference type="ARBA" id="ARBA00022670"/>
    </source>
</evidence>
<feature type="binding site" evidence="6">
    <location>
        <position position="307"/>
    </location>
    <ligand>
        <name>Zn(2+)</name>
        <dbReference type="ChEBI" id="CHEBI:29105"/>
        <note>catalytic</note>
    </ligand>
</feature>
<dbReference type="EC" id="3.4.24.-" evidence="7"/>
<evidence type="ECO:0000256" key="3">
    <source>
        <dbReference type="ARBA" id="ARBA00022801"/>
    </source>
</evidence>
<evidence type="ECO:0000313" key="10">
    <source>
        <dbReference type="EMBL" id="GFH47288.1"/>
    </source>
</evidence>
<reference evidence="10 11" key="1">
    <citation type="journal article" date="2021" name="Sci. Rep.">
        <title>The genome of the diatom Chaetoceros tenuissimus carries an ancient integrated fragment of an extant virus.</title>
        <authorList>
            <person name="Hongo Y."/>
            <person name="Kimura K."/>
            <person name="Takaki Y."/>
            <person name="Yoshida Y."/>
            <person name="Baba S."/>
            <person name="Kobayashi G."/>
            <person name="Nagasaki K."/>
            <person name="Hano T."/>
            <person name="Tomaru Y."/>
        </authorList>
    </citation>
    <scope>NUCLEOTIDE SEQUENCE [LARGE SCALE GENOMIC DNA]</scope>
    <source>
        <strain evidence="10 11">NIES-3715</strain>
    </source>
</reference>
<dbReference type="EMBL" id="BLLK01000022">
    <property type="protein sequence ID" value="GFH47288.1"/>
    <property type="molecule type" value="Genomic_DNA"/>
</dbReference>
<dbReference type="GO" id="GO:0008270">
    <property type="term" value="F:zinc ion binding"/>
    <property type="evidence" value="ECO:0007669"/>
    <property type="project" value="UniProtKB-UniRule"/>
</dbReference>
<dbReference type="CDD" id="cd04280">
    <property type="entry name" value="ZnMc_astacin_like"/>
    <property type="match status" value="1"/>
</dbReference>
<dbReference type="SMART" id="SM00235">
    <property type="entry name" value="ZnMc"/>
    <property type="match status" value="1"/>
</dbReference>
<evidence type="ECO:0000256" key="8">
    <source>
        <dbReference type="SAM" id="MobiDB-lite"/>
    </source>
</evidence>
<feature type="signal peptide" evidence="7">
    <location>
        <begin position="1"/>
        <end position="36"/>
    </location>
</feature>
<protein>
    <recommendedName>
        <fullName evidence="7">Metalloendopeptidase</fullName>
        <ecNumber evidence="7">3.4.24.-</ecNumber>
    </recommendedName>
</protein>
<sequence>MIQPAPISMLHKRTRRKSNLLLLFVLLSWKIQAVQSRGLRATQELLDEQNEEDEVIDVNDEIDLSGQHHKDGDEEGVFIEGDILATWDSISQVYSPEYALELGLHPPPEEKENSMSSSIQDAFESKEAIVENLTASNSTEPIEKQEINPRMTPLPPSSNGQEAPLNPPNGDPVGYPVPLIPLSPPDSPEPYPEDEEEEQGPDFYWSGSFNEKMDMYEFHVHVSKEEYTPAQFRKIKKALRQLSRLTGVMHIQFYRTRQPPSNVDYIRVFKGDGCWSALGQTSRSRGQDLSLDSSCLVTGTIQHEFMHAMGFYHTHMRPDRDDYVTINEENIKDGGHGNFKKVVNGDTLGTQYDYDSVLHYGAYQFSKNNQPTIDAKGNPIGQRRKVSIGDRLTIRLHYQCSDGPRTLEEYKNETCNDSNCKCGFKMKGCGGDSNKCKGNLVCRNDKCLRPKPAA</sequence>
<dbReference type="Gene3D" id="3.40.390.10">
    <property type="entry name" value="Collagenase (Catalytic Domain)"/>
    <property type="match status" value="1"/>
</dbReference>
<feature type="region of interest" description="Disordered" evidence="8">
    <location>
        <begin position="133"/>
        <end position="202"/>
    </location>
</feature>
<keyword evidence="7" id="KW-0732">Signal</keyword>
<organism evidence="10 11">
    <name type="scientific">Chaetoceros tenuissimus</name>
    <dbReference type="NCBI Taxonomy" id="426638"/>
    <lineage>
        <taxon>Eukaryota</taxon>
        <taxon>Sar</taxon>
        <taxon>Stramenopiles</taxon>
        <taxon>Ochrophyta</taxon>
        <taxon>Bacillariophyta</taxon>
        <taxon>Coscinodiscophyceae</taxon>
        <taxon>Chaetocerotophycidae</taxon>
        <taxon>Chaetocerotales</taxon>
        <taxon>Chaetocerotaceae</taxon>
        <taxon>Chaetoceros</taxon>
    </lineage>
</organism>
<evidence type="ECO:0000256" key="2">
    <source>
        <dbReference type="ARBA" id="ARBA00022723"/>
    </source>
</evidence>
<feature type="compositionally biased region" description="Pro residues" evidence="8">
    <location>
        <begin position="178"/>
        <end position="190"/>
    </location>
</feature>
<comment type="caution">
    <text evidence="10">The sequence shown here is derived from an EMBL/GenBank/DDBJ whole genome shotgun (WGS) entry which is preliminary data.</text>
</comment>
<keyword evidence="1 6" id="KW-0645">Protease</keyword>
<evidence type="ECO:0000256" key="7">
    <source>
        <dbReference type="RuleBase" id="RU361183"/>
    </source>
</evidence>
<dbReference type="InterPro" id="IPR001506">
    <property type="entry name" value="Peptidase_M12A"/>
</dbReference>
<dbReference type="PRINTS" id="PR00480">
    <property type="entry name" value="ASTACIN"/>
</dbReference>
<dbReference type="GO" id="GO:0004222">
    <property type="term" value="F:metalloendopeptidase activity"/>
    <property type="evidence" value="ECO:0007669"/>
    <property type="project" value="UniProtKB-UniRule"/>
</dbReference>
<dbReference type="Pfam" id="PF01400">
    <property type="entry name" value="Astacin"/>
    <property type="match status" value="1"/>
</dbReference>
<accession>A0AAD3CJY2</accession>
<dbReference type="Proteomes" id="UP001054902">
    <property type="component" value="Unassembled WGS sequence"/>
</dbReference>
<comment type="caution">
    <text evidence="6">Lacks conserved residue(s) required for the propagation of feature annotation.</text>
</comment>
<keyword evidence="5 6" id="KW-0482">Metalloprotease</keyword>
<dbReference type="GO" id="GO:0006508">
    <property type="term" value="P:proteolysis"/>
    <property type="evidence" value="ECO:0007669"/>
    <property type="project" value="UniProtKB-KW"/>
</dbReference>
<evidence type="ECO:0000256" key="6">
    <source>
        <dbReference type="PROSITE-ProRule" id="PRU01211"/>
    </source>
</evidence>
<feature type="binding site" evidence="6">
    <location>
        <position position="303"/>
    </location>
    <ligand>
        <name>Zn(2+)</name>
        <dbReference type="ChEBI" id="CHEBI:29105"/>
        <note>catalytic</note>
    </ligand>
</feature>
<dbReference type="AlphaFoldDB" id="A0AAD3CJY2"/>
<feature type="compositionally biased region" description="Acidic residues" evidence="8">
    <location>
        <begin position="191"/>
        <end position="200"/>
    </location>
</feature>
<dbReference type="PANTHER" id="PTHR10127">
    <property type="entry name" value="DISCOIDIN, CUB, EGF, LAMININ , AND ZINC METALLOPROTEASE DOMAIN CONTAINING"/>
    <property type="match status" value="1"/>
</dbReference>
<dbReference type="PANTHER" id="PTHR10127:SF780">
    <property type="entry name" value="METALLOENDOPEPTIDASE"/>
    <property type="match status" value="1"/>
</dbReference>
<keyword evidence="4 6" id="KW-0862">Zinc</keyword>
<keyword evidence="11" id="KW-1185">Reference proteome</keyword>
<proteinExistence type="predicted"/>
<feature type="domain" description="Peptidase M12A" evidence="9">
    <location>
        <begin position="196"/>
        <end position="401"/>
    </location>
</feature>
<name>A0AAD3CJY2_9STRA</name>
<comment type="cofactor">
    <cofactor evidence="6 7">
        <name>Zn(2+)</name>
        <dbReference type="ChEBI" id="CHEBI:29105"/>
    </cofactor>
    <text evidence="6 7">Binds 1 zinc ion per subunit.</text>
</comment>
<dbReference type="SUPFAM" id="SSF55486">
    <property type="entry name" value="Metalloproteases ('zincins'), catalytic domain"/>
    <property type="match status" value="1"/>
</dbReference>
<evidence type="ECO:0000256" key="4">
    <source>
        <dbReference type="ARBA" id="ARBA00022833"/>
    </source>
</evidence>
<evidence type="ECO:0000313" key="11">
    <source>
        <dbReference type="Proteomes" id="UP001054902"/>
    </source>
</evidence>
<feature type="active site" evidence="6">
    <location>
        <position position="304"/>
    </location>
</feature>
<evidence type="ECO:0000259" key="9">
    <source>
        <dbReference type="PROSITE" id="PS51864"/>
    </source>
</evidence>
<dbReference type="InterPro" id="IPR024079">
    <property type="entry name" value="MetalloPept_cat_dom_sf"/>
</dbReference>